<accession>A0AAE3HGF9</accession>
<evidence type="ECO:0000256" key="1">
    <source>
        <dbReference type="SAM" id="SignalP"/>
    </source>
</evidence>
<gene>
    <name evidence="2" type="ORF">NSA47_08390</name>
</gene>
<sequence length="167" mass="18498">MKKFTLGIVLIVLLVSLAAVGCQSAQPTTDNGYSVEMDNFEKHISHGKTKMMEYNSTQNPSILADLQMHLSRAAKSADVLNTLQGEEGAIEWANAEKVLSAMEVENKRVIENSIASEEPYDYAAYGEEIKNNTEKFQNILNALKEVKKDAQAGSLTKENAQKLNQQF</sequence>
<dbReference type="RefSeq" id="WP_257530893.1">
    <property type="nucleotide sequence ID" value="NZ_JANKAS010000006.1"/>
</dbReference>
<dbReference type="Proteomes" id="UP001205748">
    <property type="component" value="Unassembled WGS sequence"/>
</dbReference>
<evidence type="ECO:0000313" key="2">
    <source>
        <dbReference type="EMBL" id="MCR1899002.1"/>
    </source>
</evidence>
<keyword evidence="1" id="KW-0732">Signal</keyword>
<keyword evidence="3" id="KW-1185">Reference proteome</keyword>
<evidence type="ECO:0000313" key="3">
    <source>
        <dbReference type="Proteomes" id="UP001205748"/>
    </source>
</evidence>
<feature type="signal peptide" evidence="1">
    <location>
        <begin position="1"/>
        <end position="25"/>
    </location>
</feature>
<organism evidence="2 3">
    <name type="scientific">Irregularibacter muris</name>
    <dbReference type="NCBI Taxonomy" id="1796619"/>
    <lineage>
        <taxon>Bacteria</taxon>
        <taxon>Bacillati</taxon>
        <taxon>Bacillota</taxon>
        <taxon>Clostridia</taxon>
        <taxon>Eubacteriales</taxon>
        <taxon>Eubacteriaceae</taxon>
        <taxon>Irregularibacter</taxon>
    </lineage>
</organism>
<protein>
    <recommendedName>
        <fullName evidence="4">DUF4142 domain-containing protein</fullName>
    </recommendedName>
</protein>
<feature type="chain" id="PRO_5042016611" description="DUF4142 domain-containing protein" evidence="1">
    <location>
        <begin position="26"/>
        <end position="167"/>
    </location>
</feature>
<name>A0AAE3HGF9_9FIRM</name>
<evidence type="ECO:0008006" key="4">
    <source>
        <dbReference type="Google" id="ProtNLM"/>
    </source>
</evidence>
<proteinExistence type="predicted"/>
<comment type="caution">
    <text evidence="2">The sequence shown here is derived from an EMBL/GenBank/DDBJ whole genome shotgun (WGS) entry which is preliminary data.</text>
</comment>
<reference evidence="2" key="1">
    <citation type="submission" date="2022-07" db="EMBL/GenBank/DDBJ databases">
        <title>Enhanced cultured diversity of the mouse gut microbiota enables custom-made synthetic communities.</title>
        <authorList>
            <person name="Afrizal A."/>
        </authorList>
    </citation>
    <scope>NUCLEOTIDE SEQUENCE</scope>
    <source>
        <strain evidence="2">DSM 28593</strain>
    </source>
</reference>
<dbReference type="AlphaFoldDB" id="A0AAE3HGF9"/>
<dbReference type="PROSITE" id="PS51257">
    <property type="entry name" value="PROKAR_LIPOPROTEIN"/>
    <property type="match status" value="1"/>
</dbReference>
<dbReference type="EMBL" id="JANKAS010000006">
    <property type="protein sequence ID" value="MCR1899002.1"/>
    <property type="molecule type" value="Genomic_DNA"/>
</dbReference>